<dbReference type="Gene3D" id="1.25.40.10">
    <property type="entry name" value="Tetratricopeptide repeat domain"/>
    <property type="match status" value="1"/>
</dbReference>
<keyword evidence="12" id="KW-1185">Reference proteome</keyword>
<evidence type="ECO:0000256" key="9">
    <source>
        <dbReference type="PROSITE-ProRule" id="PRU00339"/>
    </source>
</evidence>
<evidence type="ECO:0000256" key="3">
    <source>
        <dbReference type="ARBA" id="ARBA00022553"/>
    </source>
</evidence>
<dbReference type="GO" id="GO:0000156">
    <property type="term" value="F:phosphorelay response regulator activity"/>
    <property type="evidence" value="ECO:0007669"/>
    <property type="project" value="TreeGrafter"/>
</dbReference>
<dbReference type="InterPro" id="IPR036097">
    <property type="entry name" value="HisK_dim/P_sf"/>
</dbReference>
<dbReference type="PANTHER" id="PTHR42878:SF7">
    <property type="entry name" value="SENSOR HISTIDINE KINASE GLRK"/>
    <property type="match status" value="1"/>
</dbReference>
<evidence type="ECO:0000256" key="4">
    <source>
        <dbReference type="ARBA" id="ARBA00022679"/>
    </source>
</evidence>
<accession>E4TL02</accession>
<dbReference type="InterPro" id="IPR003661">
    <property type="entry name" value="HisK_dim/P_dom"/>
</dbReference>
<feature type="domain" description="Histidine kinase" evidence="10">
    <location>
        <begin position="384"/>
        <end position="596"/>
    </location>
</feature>
<dbReference type="InterPro" id="IPR036890">
    <property type="entry name" value="HATPase_C_sf"/>
</dbReference>
<dbReference type="KEGG" id="mtt:Ftrac_3305"/>
<dbReference type="Pfam" id="PF13374">
    <property type="entry name" value="TPR_10"/>
    <property type="match status" value="1"/>
</dbReference>
<keyword evidence="5" id="KW-0547">Nucleotide-binding</keyword>
<protein>
    <recommendedName>
        <fullName evidence="2">histidine kinase</fullName>
        <ecNumber evidence="2">2.7.13.3</ecNumber>
    </recommendedName>
</protein>
<evidence type="ECO:0000256" key="1">
    <source>
        <dbReference type="ARBA" id="ARBA00000085"/>
    </source>
</evidence>
<sequence length="600" mass="69116">MYIWNRTIEFNINLKIADNLIGEIQDLLAEAYKISKESIPSAISLTEKALFKSQKIKRKNAIHADALNQLSLLQRKNKEYATAKSLAERAQLISKKINYERGKGDASYNTAVILTELEKYSEALPFATDAVHYYEKIEDYKFHTKSLCLLGNLYEGFHDFKNAFLAYNEGLKEAETHQNKNLISDIYLSLAGINLKTNKVSKASQLIDKCIKLKEELKQQEKLASAYYLAGKIKSKAGKLEKAGNSFTIALSQFKEYNMQSGMVDSMEKLGGIYFKEGKIKEAIDLLEEAVQIAEKRSLRNSLFKCHHLLFQCFKPVNTSKALFHLEEYVKLREEENHKYIKNIVDGYEVISQMEDLEKDAEIEQEKASIIEKKNTELDSFFYRVSHDLKGPIASLLGLSDLVDKDIKDPDARHFFKMYDHQIRRLNMIVMELINITELNYRDIKLTPINFYEIVDNCISAYAYLPNYSKISFTIDIESNLYFRSEWYIINTILQNLIENSVKYIDINKNQPKVDVVIYKRKDHIFLKVIDNGKGIEPEHHNKIFGMFYRASEEGTGTGLGLFILKRAIERLKGDVTFESQPNVGSTFIVKIPITKEESS</sequence>
<evidence type="ECO:0000313" key="11">
    <source>
        <dbReference type="EMBL" id="ADR23279.1"/>
    </source>
</evidence>
<evidence type="ECO:0000256" key="2">
    <source>
        <dbReference type="ARBA" id="ARBA00012438"/>
    </source>
</evidence>
<dbReference type="SMART" id="SM00028">
    <property type="entry name" value="TPR"/>
    <property type="match status" value="6"/>
</dbReference>
<keyword evidence="8" id="KW-0902">Two-component regulatory system</keyword>
<evidence type="ECO:0000256" key="6">
    <source>
        <dbReference type="ARBA" id="ARBA00022777"/>
    </source>
</evidence>
<evidence type="ECO:0000259" key="10">
    <source>
        <dbReference type="PROSITE" id="PS50109"/>
    </source>
</evidence>
<dbReference type="Proteomes" id="UP000008720">
    <property type="component" value="Chromosome"/>
</dbReference>
<keyword evidence="7" id="KW-0067">ATP-binding</keyword>
<dbReference type="AlphaFoldDB" id="E4TL02"/>
<keyword evidence="4" id="KW-0808">Transferase</keyword>
<dbReference type="SMART" id="SM00387">
    <property type="entry name" value="HATPase_c"/>
    <property type="match status" value="1"/>
</dbReference>
<dbReference type="InterPro" id="IPR003594">
    <property type="entry name" value="HATPase_dom"/>
</dbReference>
<keyword evidence="6 11" id="KW-0418">Kinase</keyword>
<dbReference type="PRINTS" id="PR00344">
    <property type="entry name" value="BCTRLSENSOR"/>
</dbReference>
<evidence type="ECO:0000256" key="5">
    <source>
        <dbReference type="ARBA" id="ARBA00022741"/>
    </source>
</evidence>
<evidence type="ECO:0000256" key="8">
    <source>
        <dbReference type="ARBA" id="ARBA00023012"/>
    </source>
</evidence>
<dbReference type="CDD" id="cd00082">
    <property type="entry name" value="HisKA"/>
    <property type="match status" value="1"/>
</dbReference>
<dbReference type="InterPro" id="IPR004358">
    <property type="entry name" value="Sig_transdc_His_kin-like_C"/>
</dbReference>
<keyword evidence="9" id="KW-0802">TPR repeat</keyword>
<dbReference type="eggNOG" id="COG4251">
    <property type="taxonomic scope" value="Bacteria"/>
</dbReference>
<dbReference type="PROSITE" id="PS50005">
    <property type="entry name" value="TPR"/>
    <property type="match status" value="1"/>
</dbReference>
<evidence type="ECO:0000313" key="12">
    <source>
        <dbReference type="Proteomes" id="UP000008720"/>
    </source>
</evidence>
<dbReference type="Gene3D" id="1.10.287.130">
    <property type="match status" value="1"/>
</dbReference>
<dbReference type="GO" id="GO:0007234">
    <property type="term" value="P:osmosensory signaling via phosphorelay pathway"/>
    <property type="evidence" value="ECO:0007669"/>
    <property type="project" value="TreeGrafter"/>
</dbReference>
<dbReference type="SUPFAM" id="SSF48452">
    <property type="entry name" value="TPR-like"/>
    <property type="match status" value="2"/>
</dbReference>
<dbReference type="PANTHER" id="PTHR42878">
    <property type="entry name" value="TWO-COMPONENT HISTIDINE KINASE"/>
    <property type="match status" value="1"/>
</dbReference>
<dbReference type="InterPro" id="IPR011990">
    <property type="entry name" value="TPR-like_helical_dom_sf"/>
</dbReference>
<proteinExistence type="predicted"/>
<dbReference type="EMBL" id="CP002349">
    <property type="protein sequence ID" value="ADR23279.1"/>
    <property type="molecule type" value="Genomic_DNA"/>
</dbReference>
<reference evidence="11 12" key="1">
    <citation type="journal article" date="2011" name="Stand. Genomic Sci.">
        <title>Complete genome sequence of Marivirga tractuosa type strain (H-43).</title>
        <authorList>
            <person name="Pagani I."/>
            <person name="Chertkov O."/>
            <person name="Lapidus A."/>
            <person name="Lucas S."/>
            <person name="Del Rio T.G."/>
            <person name="Tice H."/>
            <person name="Copeland A."/>
            <person name="Cheng J.F."/>
            <person name="Nolan M."/>
            <person name="Saunders E."/>
            <person name="Pitluck S."/>
            <person name="Held B."/>
            <person name="Goodwin L."/>
            <person name="Liolios K."/>
            <person name="Ovchinikova G."/>
            <person name="Ivanova N."/>
            <person name="Mavromatis K."/>
            <person name="Pati A."/>
            <person name="Chen A."/>
            <person name="Palaniappan K."/>
            <person name="Land M."/>
            <person name="Hauser L."/>
            <person name="Jeffries C.D."/>
            <person name="Detter J.C."/>
            <person name="Han C."/>
            <person name="Tapia R."/>
            <person name="Ngatchou-Djao O.D."/>
            <person name="Rohde M."/>
            <person name="Goker M."/>
            <person name="Spring S."/>
            <person name="Sikorski J."/>
            <person name="Woyke T."/>
            <person name="Bristow J."/>
            <person name="Eisen J.A."/>
            <person name="Markowitz V."/>
            <person name="Hugenholtz P."/>
            <person name="Klenk H.P."/>
            <person name="Kyrpides N.C."/>
        </authorList>
    </citation>
    <scope>NUCLEOTIDE SEQUENCE [LARGE SCALE GENOMIC DNA]</scope>
    <source>
        <strain evidence="12">ATCC 23168 / DSM 4126 / NBRC 15989 / NCIMB 1408 / VKM B-1430 / H-43</strain>
    </source>
</reference>
<dbReference type="Gene3D" id="3.30.565.10">
    <property type="entry name" value="Histidine kinase-like ATPase, C-terminal domain"/>
    <property type="match status" value="1"/>
</dbReference>
<dbReference type="PROSITE" id="PS50109">
    <property type="entry name" value="HIS_KIN"/>
    <property type="match status" value="1"/>
</dbReference>
<gene>
    <name evidence="11" type="ordered locus">Ftrac_3305</name>
</gene>
<comment type="catalytic activity">
    <reaction evidence="1">
        <text>ATP + protein L-histidine = ADP + protein N-phospho-L-histidine.</text>
        <dbReference type="EC" id="2.7.13.3"/>
    </reaction>
</comment>
<organism evidence="11 12">
    <name type="scientific">Marivirga tractuosa (strain ATCC 23168 / DSM 4126 / NBRC 15989 / NCIMB 1408 / VKM B-1430 / H-43)</name>
    <name type="common">Microscilla tractuosa</name>
    <name type="synonym">Flexibacter tractuosus</name>
    <dbReference type="NCBI Taxonomy" id="643867"/>
    <lineage>
        <taxon>Bacteria</taxon>
        <taxon>Pseudomonadati</taxon>
        <taxon>Bacteroidota</taxon>
        <taxon>Cytophagia</taxon>
        <taxon>Cytophagales</taxon>
        <taxon>Marivirgaceae</taxon>
        <taxon>Marivirga</taxon>
    </lineage>
</organism>
<dbReference type="GO" id="GO:0030295">
    <property type="term" value="F:protein kinase activator activity"/>
    <property type="evidence" value="ECO:0007669"/>
    <property type="project" value="TreeGrafter"/>
</dbReference>
<evidence type="ECO:0000256" key="7">
    <source>
        <dbReference type="ARBA" id="ARBA00022840"/>
    </source>
</evidence>
<dbReference type="SUPFAM" id="SSF55874">
    <property type="entry name" value="ATPase domain of HSP90 chaperone/DNA topoisomerase II/histidine kinase"/>
    <property type="match status" value="1"/>
</dbReference>
<dbReference type="STRING" id="643867.Ftrac_3305"/>
<keyword evidence="3" id="KW-0597">Phosphoprotein</keyword>
<dbReference type="GO" id="GO:0000155">
    <property type="term" value="F:phosphorelay sensor kinase activity"/>
    <property type="evidence" value="ECO:0007669"/>
    <property type="project" value="InterPro"/>
</dbReference>
<dbReference type="InterPro" id="IPR050351">
    <property type="entry name" value="BphY/WalK/GraS-like"/>
</dbReference>
<dbReference type="SUPFAM" id="SSF47384">
    <property type="entry name" value="Homodimeric domain of signal transducing histidine kinase"/>
    <property type="match status" value="1"/>
</dbReference>
<dbReference type="GO" id="GO:0005524">
    <property type="term" value="F:ATP binding"/>
    <property type="evidence" value="ECO:0007669"/>
    <property type="project" value="UniProtKB-KW"/>
</dbReference>
<name>E4TL02_MARTH</name>
<dbReference type="HOGENOM" id="CLU_382561_0_0_10"/>
<dbReference type="eggNOG" id="COG0457">
    <property type="taxonomic scope" value="Bacteria"/>
</dbReference>
<dbReference type="Pfam" id="PF02518">
    <property type="entry name" value="HATPase_c"/>
    <property type="match status" value="1"/>
</dbReference>
<dbReference type="EC" id="2.7.13.3" evidence="2"/>
<dbReference type="CDD" id="cd00075">
    <property type="entry name" value="HATPase"/>
    <property type="match status" value="1"/>
</dbReference>
<dbReference type="InterPro" id="IPR005467">
    <property type="entry name" value="His_kinase_dom"/>
</dbReference>
<feature type="repeat" description="TPR" evidence="9">
    <location>
        <begin position="264"/>
        <end position="297"/>
    </location>
</feature>
<dbReference type="InterPro" id="IPR019734">
    <property type="entry name" value="TPR_rpt"/>
</dbReference>